<organism evidence="2 3">
    <name type="scientific">Isobaculum melis</name>
    <dbReference type="NCBI Taxonomy" id="142588"/>
    <lineage>
        <taxon>Bacteria</taxon>
        <taxon>Bacillati</taxon>
        <taxon>Bacillota</taxon>
        <taxon>Bacilli</taxon>
        <taxon>Lactobacillales</taxon>
        <taxon>Carnobacteriaceae</taxon>
        <taxon>Isobaculum</taxon>
    </lineage>
</organism>
<reference evidence="2 3" key="1">
    <citation type="submission" date="2016-10" db="EMBL/GenBank/DDBJ databases">
        <authorList>
            <person name="de Groot N.N."/>
        </authorList>
    </citation>
    <scope>NUCLEOTIDE SEQUENCE [LARGE SCALE GENOMIC DNA]</scope>
    <source>
        <strain evidence="2 3">DSM 13760</strain>
    </source>
</reference>
<dbReference type="STRING" id="142588.SAMN04488559_10347"/>
<keyword evidence="3" id="KW-1185">Reference proteome</keyword>
<dbReference type="InterPro" id="IPR010718">
    <property type="entry name" value="DUF1294"/>
</dbReference>
<keyword evidence="1" id="KW-1133">Transmembrane helix</keyword>
<sequence length="95" mass="11149">MKFEPVLGYLLLINLLLFLMMGLDKWKAVHHKWRIPEKILLGLGILGGGIGGWLGLLLFNHKSSKWYFKLIYFLGLLVFFAAFYYSNELNQFFYV</sequence>
<accession>A0A1H9R491</accession>
<keyword evidence="1" id="KW-0812">Transmembrane</keyword>
<name>A0A1H9R491_9LACT</name>
<gene>
    <name evidence="2" type="ORF">SAMN04488559_10347</name>
</gene>
<dbReference type="AlphaFoldDB" id="A0A1H9R491"/>
<evidence type="ECO:0000313" key="3">
    <source>
        <dbReference type="Proteomes" id="UP000198948"/>
    </source>
</evidence>
<evidence type="ECO:0000313" key="2">
    <source>
        <dbReference type="EMBL" id="SER67528.1"/>
    </source>
</evidence>
<feature type="transmembrane region" description="Helical" evidence="1">
    <location>
        <begin position="6"/>
        <end position="23"/>
    </location>
</feature>
<proteinExistence type="predicted"/>
<dbReference type="Proteomes" id="UP000198948">
    <property type="component" value="Unassembled WGS sequence"/>
</dbReference>
<dbReference type="EMBL" id="FOHA01000003">
    <property type="protein sequence ID" value="SER67528.1"/>
    <property type="molecule type" value="Genomic_DNA"/>
</dbReference>
<protein>
    <submittedName>
        <fullName evidence="2">Uncharacterized membrane protein YsdA, DUF1294 family</fullName>
    </submittedName>
</protein>
<dbReference type="RefSeq" id="WP_281241490.1">
    <property type="nucleotide sequence ID" value="NZ_FOHA01000003.1"/>
</dbReference>
<keyword evidence="1" id="KW-0472">Membrane</keyword>
<evidence type="ECO:0000256" key="1">
    <source>
        <dbReference type="SAM" id="Phobius"/>
    </source>
</evidence>
<dbReference type="Pfam" id="PF06961">
    <property type="entry name" value="DUF1294"/>
    <property type="match status" value="1"/>
</dbReference>
<feature type="transmembrane region" description="Helical" evidence="1">
    <location>
        <begin position="39"/>
        <end position="60"/>
    </location>
</feature>
<feature type="transmembrane region" description="Helical" evidence="1">
    <location>
        <begin position="66"/>
        <end position="85"/>
    </location>
</feature>